<dbReference type="GO" id="GO:0010906">
    <property type="term" value="P:regulation of glucose metabolic process"/>
    <property type="evidence" value="ECO:0007669"/>
    <property type="project" value="TreeGrafter"/>
</dbReference>
<keyword evidence="2" id="KW-0670">Pyruvate</keyword>
<dbReference type="InterPro" id="IPR039028">
    <property type="entry name" value="BCKD/PDK"/>
</dbReference>
<protein>
    <recommendedName>
        <fullName evidence="1">Protein-serine/threonine kinase</fullName>
        <ecNumber evidence="1">2.7.11.-</ecNumber>
    </recommendedName>
</protein>
<evidence type="ECO:0000313" key="3">
    <source>
        <dbReference type="Proteomes" id="UP000186817"/>
    </source>
</evidence>
<dbReference type="InterPro" id="IPR036890">
    <property type="entry name" value="HATPase_C_sf"/>
</dbReference>
<organism evidence="2 3">
    <name type="scientific">Symbiodinium microadriaticum</name>
    <name type="common">Dinoflagellate</name>
    <name type="synonym">Zooxanthella microadriatica</name>
    <dbReference type="NCBI Taxonomy" id="2951"/>
    <lineage>
        <taxon>Eukaryota</taxon>
        <taxon>Sar</taxon>
        <taxon>Alveolata</taxon>
        <taxon>Dinophyceae</taxon>
        <taxon>Suessiales</taxon>
        <taxon>Symbiodiniaceae</taxon>
        <taxon>Symbiodinium</taxon>
    </lineage>
</organism>
<comment type="similarity">
    <text evidence="1">Belongs to the PDK/BCKDK protein kinase family.</text>
</comment>
<keyword evidence="1" id="KW-0547">Nucleotide-binding</keyword>
<gene>
    <name evidence="2" type="primary">pkp1</name>
    <name evidence="2" type="ORF">AK812_SmicGene23590</name>
</gene>
<evidence type="ECO:0000256" key="1">
    <source>
        <dbReference type="RuleBase" id="RU366032"/>
    </source>
</evidence>
<keyword evidence="1 2" id="KW-0418">Kinase</keyword>
<dbReference type="OrthoDB" id="436861at2759"/>
<reference evidence="2 3" key="1">
    <citation type="submission" date="2016-02" db="EMBL/GenBank/DDBJ databases">
        <title>Genome analysis of coral dinoflagellate symbionts highlights evolutionary adaptations to a symbiotic lifestyle.</title>
        <authorList>
            <person name="Aranda M."/>
            <person name="Li Y."/>
            <person name="Liew Y.J."/>
            <person name="Baumgarten S."/>
            <person name="Simakov O."/>
            <person name="Wilson M."/>
            <person name="Piel J."/>
            <person name="Ashoor H."/>
            <person name="Bougouffa S."/>
            <person name="Bajic V.B."/>
            <person name="Ryu T."/>
            <person name="Ravasi T."/>
            <person name="Bayer T."/>
            <person name="Micklem G."/>
            <person name="Kim H."/>
            <person name="Bhak J."/>
            <person name="Lajeunesse T.C."/>
            <person name="Voolstra C.R."/>
        </authorList>
    </citation>
    <scope>NUCLEOTIDE SEQUENCE [LARGE SCALE GENOMIC DNA]</scope>
    <source>
        <strain evidence="2 3">CCMP2467</strain>
    </source>
</reference>
<dbReference type="SUPFAM" id="SSF55874">
    <property type="entry name" value="ATPase domain of HSP90 chaperone/DNA topoisomerase II/histidine kinase"/>
    <property type="match status" value="1"/>
</dbReference>
<comment type="caution">
    <text evidence="2">The sequence shown here is derived from an EMBL/GenBank/DDBJ whole genome shotgun (WGS) entry which is preliminary data.</text>
</comment>
<keyword evidence="1" id="KW-0067">ATP-binding</keyword>
<dbReference type="GO" id="GO:0005759">
    <property type="term" value="C:mitochondrial matrix"/>
    <property type="evidence" value="ECO:0007669"/>
    <property type="project" value="UniProtKB-SubCell"/>
</dbReference>
<proteinExistence type="inferred from homology"/>
<comment type="subcellular location">
    <subcellularLocation>
        <location evidence="1">Mitochondrion matrix</location>
    </subcellularLocation>
</comment>
<keyword evidence="1" id="KW-0808">Transferase</keyword>
<name>A0A1Q9DGT0_SYMMI</name>
<evidence type="ECO:0000313" key="2">
    <source>
        <dbReference type="EMBL" id="OLP94397.1"/>
    </source>
</evidence>
<keyword evidence="1" id="KW-0496">Mitochondrion</keyword>
<keyword evidence="3" id="KW-1185">Reference proteome</keyword>
<dbReference type="GO" id="GO:0005524">
    <property type="term" value="F:ATP binding"/>
    <property type="evidence" value="ECO:0007669"/>
    <property type="project" value="UniProtKB-UniRule"/>
</dbReference>
<dbReference type="AlphaFoldDB" id="A0A1Q9DGT0"/>
<dbReference type="GO" id="GO:0004740">
    <property type="term" value="F:pyruvate dehydrogenase (acetyl-transferring) kinase activity"/>
    <property type="evidence" value="ECO:0007669"/>
    <property type="project" value="TreeGrafter"/>
</dbReference>
<dbReference type="PANTHER" id="PTHR11947">
    <property type="entry name" value="PYRUVATE DEHYDROGENASE KINASE"/>
    <property type="match status" value="1"/>
</dbReference>
<sequence>MWGSSVNACIVPERFEAGTPSPISVRLSHSQLGMFVIVSDTAGGVADIDKVWQWGEDPALIERAADEKDEWEDPEALFAEADLHPKRTAVLPLGFGLPLARLTARYFGGDLRLQTVVGHGTNAYIHIPELQEEGDFPVSL</sequence>
<accession>A0A1Q9DGT0</accession>
<dbReference type="Proteomes" id="UP000186817">
    <property type="component" value="Unassembled WGS sequence"/>
</dbReference>
<dbReference type="EC" id="2.7.11.-" evidence="1"/>
<dbReference type="Gene3D" id="3.30.565.10">
    <property type="entry name" value="Histidine kinase-like ATPase, C-terminal domain"/>
    <property type="match status" value="1"/>
</dbReference>
<dbReference type="EMBL" id="LSRX01000544">
    <property type="protein sequence ID" value="OLP94397.1"/>
    <property type="molecule type" value="Genomic_DNA"/>
</dbReference>